<feature type="chain" id="PRO_5023113616" evidence="2">
    <location>
        <begin position="22"/>
        <end position="522"/>
    </location>
</feature>
<keyword evidence="1" id="KW-0175">Coiled coil</keyword>
<protein>
    <submittedName>
        <fullName evidence="3">Uncharacterized protein</fullName>
    </submittedName>
</protein>
<keyword evidence="2" id="KW-0732">Signal</keyword>
<feature type="coiled-coil region" evidence="1">
    <location>
        <begin position="352"/>
        <end position="379"/>
    </location>
</feature>
<dbReference type="AlphaFoldDB" id="A0A5C0UFA6"/>
<reference evidence="3 4" key="1">
    <citation type="submission" date="2019-08" db="EMBL/GenBank/DDBJ databases">
        <title>Highly reduced genomes of protist endosymbionts show evolutionary convergence.</title>
        <authorList>
            <person name="George E."/>
            <person name="Husnik F."/>
            <person name="Tashyreva D."/>
            <person name="Prokopchuk G."/>
            <person name="Horak A."/>
            <person name="Kwong W.K."/>
            <person name="Lukes J."/>
            <person name="Keeling P.J."/>
        </authorList>
    </citation>
    <scope>NUCLEOTIDE SEQUENCE [LARGE SCALE GENOMIC DNA]</scope>
    <source>
        <strain evidence="3">1605</strain>
    </source>
</reference>
<keyword evidence="4" id="KW-1185">Reference proteome</keyword>
<dbReference type="EMBL" id="CP043315">
    <property type="protein sequence ID" value="QEK37942.1"/>
    <property type="molecule type" value="Genomic_DNA"/>
</dbReference>
<evidence type="ECO:0000256" key="1">
    <source>
        <dbReference type="SAM" id="Coils"/>
    </source>
</evidence>
<evidence type="ECO:0000313" key="3">
    <source>
        <dbReference type="EMBL" id="QEK37942.1"/>
    </source>
</evidence>
<organism evidence="3 4">
    <name type="scientific">Candidatus Cytomitobacter indipagum</name>
    <dbReference type="NCBI Taxonomy" id="2601575"/>
    <lineage>
        <taxon>Bacteria</taxon>
        <taxon>Pseudomonadati</taxon>
        <taxon>Pseudomonadota</taxon>
        <taxon>Alphaproteobacteria</taxon>
        <taxon>Holosporales</taxon>
        <taxon>Holosporaceae</taxon>
        <taxon>Candidatus Cytomitobacter</taxon>
    </lineage>
</organism>
<accession>A0A5C0UFA6</accession>
<name>A0A5C0UFA6_9PROT</name>
<dbReference type="RefSeq" id="WP_148980789.1">
    <property type="nucleotide sequence ID" value="NZ_CP043315.1"/>
</dbReference>
<feature type="signal peptide" evidence="2">
    <location>
        <begin position="1"/>
        <end position="21"/>
    </location>
</feature>
<dbReference type="KEGG" id="cip:FZC35_00915"/>
<sequence>MNKSSAILGMLLSLFFNSVNADKAGIEALSNYARDSRGKVSNIEAFILDVESGLELVKENGDVFGISKENIKKYFELKSINGVRVYTFKKERNKQFTLYGLLAELTKSESKYSQVSFAAAADTCNKIKFGPSLGSFESFEINITEADMEYFAELSSENRKEDLEVLKAIAEEAEEGTLAHFIKLSIEGEENLTSYSFAFENFKCKANDILEEVKNVSNESLKAEALKILESVNYLGEDSEEDLRIKTEEAKDKLSDSKTSEEITNNEKIFIELIKIGQAQEAVSKIKGLFEEFNYNNLDNFIKKLVDLYKSWILNEAIKSAHDMIDVNRKRFNAELYDSKKLRERVEQFLEESKAIIEAEESAEEHEEVEEEHEEVCIEHLVSALTLSANEAYTRVGETHIAAISRADEALLRADEAYTAADEVYTAAISRADEVYEKTDIVELEALVKASEVQEAAYAKAHEAFVVARNVSEIIECLRNSNDGLKELLETNSDFCKLLNPYIEKAIGNNAYSFKINSSSKK</sequence>
<evidence type="ECO:0000256" key="2">
    <source>
        <dbReference type="SAM" id="SignalP"/>
    </source>
</evidence>
<gene>
    <name evidence="3" type="ORF">FZC35_00915</name>
</gene>
<proteinExistence type="predicted"/>
<evidence type="ECO:0000313" key="4">
    <source>
        <dbReference type="Proteomes" id="UP000325155"/>
    </source>
</evidence>
<dbReference type="Proteomes" id="UP000325155">
    <property type="component" value="Chromosome"/>
</dbReference>